<dbReference type="STRING" id="159291.SAMN05920897_11735"/>
<dbReference type="RefSeq" id="WP_159438797.1">
    <property type="nucleotide sequence ID" value="NZ_FTMS01000017.1"/>
</dbReference>
<dbReference type="PANTHER" id="PTHR23150:SF19">
    <property type="entry name" value="FORMYLGLYCINE-GENERATING ENZYME"/>
    <property type="match status" value="1"/>
</dbReference>
<organism evidence="3 4">
    <name type="scientific">Alkalispirochaeta americana</name>
    <dbReference type="NCBI Taxonomy" id="159291"/>
    <lineage>
        <taxon>Bacteria</taxon>
        <taxon>Pseudomonadati</taxon>
        <taxon>Spirochaetota</taxon>
        <taxon>Spirochaetia</taxon>
        <taxon>Spirochaetales</taxon>
        <taxon>Spirochaetaceae</taxon>
        <taxon>Alkalispirochaeta</taxon>
    </lineage>
</organism>
<evidence type="ECO:0000313" key="4">
    <source>
        <dbReference type="Proteomes" id="UP000186400"/>
    </source>
</evidence>
<feature type="region of interest" description="Disordered" evidence="1">
    <location>
        <begin position="417"/>
        <end position="437"/>
    </location>
</feature>
<reference evidence="3 4" key="1">
    <citation type="submission" date="2017-01" db="EMBL/GenBank/DDBJ databases">
        <authorList>
            <person name="Mah S.A."/>
            <person name="Swanson W.J."/>
            <person name="Moy G.W."/>
            <person name="Vacquier V.D."/>
        </authorList>
    </citation>
    <scope>NUCLEOTIDE SEQUENCE [LARGE SCALE GENOMIC DNA]</scope>
    <source>
        <strain evidence="3 4">ASpG1</strain>
    </source>
</reference>
<proteinExistence type="predicted"/>
<accession>A0A1N6WE67</accession>
<dbReference type="GO" id="GO:0120147">
    <property type="term" value="F:formylglycine-generating oxidase activity"/>
    <property type="evidence" value="ECO:0007669"/>
    <property type="project" value="TreeGrafter"/>
</dbReference>
<dbReference type="InterPro" id="IPR016187">
    <property type="entry name" value="CTDL_fold"/>
</dbReference>
<dbReference type="PANTHER" id="PTHR23150">
    <property type="entry name" value="SULFATASE MODIFYING FACTOR 1, 2"/>
    <property type="match status" value="1"/>
</dbReference>
<dbReference type="SUPFAM" id="SSF56436">
    <property type="entry name" value="C-type lectin-like"/>
    <property type="match status" value="1"/>
</dbReference>
<sequence>MYRSYRHGIVPAVLIGVTLVLAGCQNPFKADGSRSSPSPSGGSLTVSLETSLVSGATILPEIEMEIEAYRVRVNGPGPVQSNRINSSRTTVTFSDLAQGDWTVTVKAENSDGVVVAYGSATVEVESGATAKADVALYPLEGSGTLNIFISWPQESLDSPVIEASLVPAGGSEHDISGSFVISPTDAEASYTGLWDTGYYTLNLLLKDGDHVAWPLHVAVRIIEGEESSGVFPLTEDDLLIYGEAPPPPGAILVNLGGDLNNPYNIALDGLVENIDHGEVVTIEMTLDPASEPDEIRWYLNGMVIPGETGRSLRIGPSGVASTPGTYWLSLVVSRGTMISSRRVRFEVNPVGPYRDLSDIDFREMVSVPGGVFRQRSEGEQNSFDHSISSFEIARYQVTYELWYTVRRWAEDNGYGFARPGREGSRGRTGGQPTAQGRHEPVTMISWRDAIVWMNAYSEMSGLSPVYYEDPERTRPIRDSRAGNGIQGGEGAIDNPYLDRSAGGYRLPTEGEWQYGASYQDGTNWTPHNYASGARADHADPAATGAVAWHAGNSDTGEGKKTQPVGTKEANQLGIHDMSGNVWEWVWDWRAEYPGESQVDYRGPSFGGARVLRGVGWDDTVPVTVGFRHEDYPWNARGFGVRPARTVDLSYGIGDFGPAGGRIAYVDEADDFPWTYLEAAPAGTEWSGKPWGGYATEVGLQARGTAVGTGASNTAEIVHTFGDVEPRNNRSDYAARLAHDLIVERNGTIFDDWFLPSRDELNLMYENLHAQGLGGFGDVNYWSSSEISSLDAWRQSFDDGDRGELGKSQIRRVRAARVF</sequence>
<dbReference type="InterPro" id="IPR042095">
    <property type="entry name" value="SUMF_sf"/>
</dbReference>
<name>A0A1N6WE67_9SPIO</name>
<dbReference type="OrthoDB" id="9812707at2"/>
<dbReference type="InterPro" id="IPR051043">
    <property type="entry name" value="Sulfatase_Mod_Factor_Kinase"/>
</dbReference>
<dbReference type="EMBL" id="FTMS01000017">
    <property type="protein sequence ID" value="SIQ88374.1"/>
    <property type="molecule type" value="Genomic_DNA"/>
</dbReference>
<dbReference type="Proteomes" id="UP000186400">
    <property type="component" value="Unassembled WGS sequence"/>
</dbReference>
<evidence type="ECO:0000259" key="2">
    <source>
        <dbReference type="Pfam" id="PF03781"/>
    </source>
</evidence>
<gene>
    <name evidence="3" type="ORF">SAMN05920897_11735</name>
</gene>
<evidence type="ECO:0000256" key="1">
    <source>
        <dbReference type="SAM" id="MobiDB-lite"/>
    </source>
</evidence>
<dbReference type="Gene3D" id="3.90.1580.10">
    <property type="entry name" value="paralog of FGE (formylglycine-generating enzyme)"/>
    <property type="match status" value="1"/>
</dbReference>
<evidence type="ECO:0000313" key="3">
    <source>
        <dbReference type="EMBL" id="SIQ88374.1"/>
    </source>
</evidence>
<dbReference type="PROSITE" id="PS51257">
    <property type="entry name" value="PROKAR_LIPOPROTEIN"/>
    <property type="match status" value="1"/>
</dbReference>
<keyword evidence="4" id="KW-1185">Reference proteome</keyword>
<dbReference type="InterPro" id="IPR005532">
    <property type="entry name" value="SUMF_dom"/>
</dbReference>
<feature type="domain" description="Sulfatase-modifying factor enzyme-like" evidence="2">
    <location>
        <begin position="362"/>
        <end position="627"/>
    </location>
</feature>
<protein>
    <submittedName>
        <fullName evidence="3">Formylglycine-generating enzyme, required for sulfatase activity, contains SUMF1/FGE domain</fullName>
    </submittedName>
</protein>
<dbReference type="Pfam" id="PF03781">
    <property type="entry name" value="FGE-sulfatase"/>
    <property type="match status" value="1"/>
</dbReference>
<dbReference type="AlphaFoldDB" id="A0A1N6WE67"/>